<feature type="chain" id="PRO_5030160598" evidence="2">
    <location>
        <begin position="22"/>
        <end position="213"/>
    </location>
</feature>
<evidence type="ECO:0000313" key="3">
    <source>
        <dbReference type="EMBL" id="CAD9640928.1"/>
    </source>
</evidence>
<feature type="transmembrane region" description="Helical" evidence="1">
    <location>
        <begin position="172"/>
        <end position="193"/>
    </location>
</feature>
<feature type="signal peptide" evidence="2">
    <location>
        <begin position="1"/>
        <end position="21"/>
    </location>
</feature>
<reference evidence="3" key="1">
    <citation type="submission" date="2021-01" db="EMBL/GenBank/DDBJ databases">
        <authorList>
            <person name="Corre E."/>
            <person name="Pelletier E."/>
            <person name="Niang G."/>
            <person name="Scheremetjew M."/>
            <person name="Finn R."/>
            <person name="Kale V."/>
            <person name="Holt S."/>
            <person name="Cochrane G."/>
            <person name="Meng A."/>
            <person name="Brown T."/>
            <person name="Cohen L."/>
        </authorList>
    </citation>
    <scope>NUCLEOTIDE SEQUENCE</scope>
    <source>
        <strain evidence="3">RCC3387</strain>
    </source>
</reference>
<keyword evidence="2" id="KW-0732">Signal</keyword>
<keyword evidence="1" id="KW-0472">Membrane</keyword>
<accession>A0A6U9AIK0</accession>
<sequence>MANRFSAAVVAQCAFIAAMRAAADVAVCPGESSRYGDRKCNHDPTHRVCATLLNGQGQPLTWGPKGDFWQITGQKAFQWDAQIRANRGDSWCICMWATAHLITAAGCENVHLNCAATDVAYVMQSYNDGGVDLQPARACLQQKCPGVVPMQKDAVDEIPTTSAGGTASFPTLPHAVAIAGLVAAVLAAAAFALRQMASRAKPRGRGSEEGLLE</sequence>
<protein>
    <submittedName>
        <fullName evidence="3">Uncharacterized protein</fullName>
    </submittedName>
</protein>
<dbReference type="AlphaFoldDB" id="A0A6U9AIK0"/>
<evidence type="ECO:0000256" key="2">
    <source>
        <dbReference type="SAM" id="SignalP"/>
    </source>
</evidence>
<name>A0A6U9AIK0_9DINO</name>
<gene>
    <name evidence="3" type="ORF">BRAN1462_LOCUS58750</name>
</gene>
<organism evidence="3">
    <name type="scientific">Zooxanthella nutricula</name>
    <dbReference type="NCBI Taxonomy" id="1333877"/>
    <lineage>
        <taxon>Eukaryota</taxon>
        <taxon>Sar</taxon>
        <taxon>Alveolata</taxon>
        <taxon>Dinophyceae</taxon>
        <taxon>Peridiniales</taxon>
        <taxon>Peridiniales incertae sedis</taxon>
        <taxon>Zooxanthella</taxon>
    </lineage>
</organism>
<evidence type="ECO:0000256" key="1">
    <source>
        <dbReference type="SAM" id="Phobius"/>
    </source>
</evidence>
<keyword evidence="1" id="KW-1133">Transmembrane helix</keyword>
<keyword evidence="1" id="KW-0812">Transmembrane</keyword>
<dbReference type="EMBL" id="HBGW01092576">
    <property type="protein sequence ID" value="CAD9640928.1"/>
    <property type="molecule type" value="Transcribed_RNA"/>
</dbReference>
<proteinExistence type="predicted"/>